<comment type="caution">
    <text evidence="5">The sequence shown here is derived from an EMBL/GenBank/DDBJ whole genome shotgun (WGS) entry which is preliminary data.</text>
</comment>
<organism evidence="5 6">
    <name type="scientific">Jejuia spongiicola</name>
    <dbReference type="NCBI Taxonomy" id="2942207"/>
    <lineage>
        <taxon>Bacteria</taxon>
        <taxon>Pseudomonadati</taxon>
        <taxon>Bacteroidota</taxon>
        <taxon>Flavobacteriia</taxon>
        <taxon>Flavobacteriales</taxon>
        <taxon>Flavobacteriaceae</taxon>
        <taxon>Jejuia</taxon>
    </lineage>
</organism>
<evidence type="ECO:0000259" key="4">
    <source>
        <dbReference type="Pfam" id="PF00535"/>
    </source>
</evidence>
<proteinExistence type="predicted"/>
<keyword evidence="2 5" id="KW-0808">Transferase</keyword>
<keyword evidence="3" id="KW-0472">Membrane</keyword>
<sequence length="347" mass="40287">MKRSIKILVSIIIPFYNAENFLERAIISAINQSYTSIEVILINDGSNDGSEIIAKKYSDQHHNIRLFTTQNLGPGNARNIGIENSLGEFIIFLDSDDALGSESVKILADAICENESDIVVCKFTLYDKQQIGFKDAGWKLDSYKTTGKEAVKAMYSGRIASVVWAKIYRTEIINKILFPVGLWFEDRPYLMECFLNTDKISLVNDSLLKIYSQEDSITRRVVTKKRIEDLHLIYVIEMEMLGKYNNVHELSAYIINHHIDVLLDTFFLIIIDEKRMKHPEDQKKLYVDYIKKFMDHYPKYPYQISIKRKIILLILNGLRVFPWSWVVFFGCILLKKKYNGVKLLKKS</sequence>
<evidence type="ECO:0000313" key="6">
    <source>
        <dbReference type="Proteomes" id="UP001165381"/>
    </source>
</evidence>
<dbReference type="InterPro" id="IPR001173">
    <property type="entry name" value="Glyco_trans_2-like"/>
</dbReference>
<accession>A0ABT0QBS1</accession>
<dbReference type="InterPro" id="IPR029044">
    <property type="entry name" value="Nucleotide-diphossugar_trans"/>
</dbReference>
<dbReference type="PANTHER" id="PTHR22916:SF51">
    <property type="entry name" value="GLYCOSYLTRANSFERASE EPSH-RELATED"/>
    <property type="match status" value="1"/>
</dbReference>
<reference evidence="5" key="1">
    <citation type="submission" date="2022-05" db="EMBL/GenBank/DDBJ databases">
        <authorList>
            <person name="Park J.-S."/>
        </authorList>
    </citation>
    <scope>NUCLEOTIDE SEQUENCE</scope>
    <source>
        <strain evidence="5">2012CJ34-3</strain>
    </source>
</reference>
<feature type="transmembrane region" description="Helical" evidence="3">
    <location>
        <begin position="310"/>
        <end position="334"/>
    </location>
</feature>
<evidence type="ECO:0000313" key="5">
    <source>
        <dbReference type="EMBL" id="MCL6294420.1"/>
    </source>
</evidence>
<name>A0ABT0QBS1_9FLAO</name>
<keyword evidence="6" id="KW-1185">Reference proteome</keyword>
<evidence type="ECO:0000256" key="2">
    <source>
        <dbReference type="ARBA" id="ARBA00022679"/>
    </source>
</evidence>
<dbReference type="Proteomes" id="UP001165381">
    <property type="component" value="Unassembled WGS sequence"/>
</dbReference>
<dbReference type="SUPFAM" id="SSF53448">
    <property type="entry name" value="Nucleotide-diphospho-sugar transferases"/>
    <property type="match status" value="1"/>
</dbReference>
<evidence type="ECO:0000256" key="1">
    <source>
        <dbReference type="ARBA" id="ARBA00022676"/>
    </source>
</evidence>
<dbReference type="CDD" id="cd00761">
    <property type="entry name" value="Glyco_tranf_GTA_type"/>
    <property type="match status" value="1"/>
</dbReference>
<gene>
    <name evidence="5" type="ORF">M3P09_05405</name>
</gene>
<keyword evidence="3" id="KW-1133">Transmembrane helix</keyword>
<keyword evidence="1 5" id="KW-0328">Glycosyltransferase</keyword>
<dbReference type="EC" id="2.4.-.-" evidence="5"/>
<evidence type="ECO:0000256" key="3">
    <source>
        <dbReference type="SAM" id="Phobius"/>
    </source>
</evidence>
<protein>
    <submittedName>
        <fullName evidence="5">Glycosyltransferase</fullName>
        <ecNumber evidence="5">2.4.-.-</ecNumber>
    </submittedName>
</protein>
<dbReference type="GO" id="GO:0016757">
    <property type="term" value="F:glycosyltransferase activity"/>
    <property type="evidence" value="ECO:0007669"/>
    <property type="project" value="UniProtKB-KW"/>
</dbReference>
<dbReference type="PANTHER" id="PTHR22916">
    <property type="entry name" value="GLYCOSYLTRANSFERASE"/>
    <property type="match status" value="1"/>
</dbReference>
<keyword evidence="3" id="KW-0812">Transmembrane</keyword>
<dbReference type="Gene3D" id="3.90.550.10">
    <property type="entry name" value="Spore Coat Polysaccharide Biosynthesis Protein SpsA, Chain A"/>
    <property type="match status" value="1"/>
</dbReference>
<dbReference type="Pfam" id="PF00535">
    <property type="entry name" value="Glycos_transf_2"/>
    <property type="match status" value="1"/>
</dbReference>
<feature type="domain" description="Glycosyltransferase 2-like" evidence="4">
    <location>
        <begin position="10"/>
        <end position="131"/>
    </location>
</feature>
<dbReference type="EMBL" id="JAMFLZ010000002">
    <property type="protein sequence ID" value="MCL6294420.1"/>
    <property type="molecule type" value="Genomic_DNA"/>
</dbReference>
<dbReference type="RefSeq" id="WP_249972317.1">
    <property type="nucleotide sequence ID" value="NZ_JAMFLZ010000002.1"/>
</dbReference>